<evidence type="ECO:0000256" key="1">
    <source>
        <dbReference type="RuleBase" id="RU364126"/>
    </source>
</evidence>
<dbReference type="InParanoid" id="F0YGU3"/>
<name>F0YGU3_AURAN</name>
<dbReference type="GO" id="GO:0005524">
    <property type="term" value="F:ATP binding"/>
    <property type="evidence" value="ECO:0007669"/>
    <property type="project" value="UniProtKB-KW"/>
</dbReference>
<dbReference type="GO" id="GO:0035299">
    <property type="term" value="F:inositol-1,3,4,5,6-pentakisphosphate 2-kinase activity"/>
    <property type="evidence" value="ECO:0007669"/>
    <property type="project" value="UniProtKB-EC"/>
</dbReference>
<dbReference type="RefSeq" id="XP_009039577.1">
    <property type="nucleotide sequence ID" value="XM_009041329.1"/>
</dbReference>
<feature type="region of interest" description="Disordered" evidence="2">
    <location>
        <begin position="199"/>
        <end position="225"/>
    </location>
</feature>
<protein>
    <recommendedName>
        <fullName evidence="1">Inositol-pentakisphosphate 2-kinase</fullName>
        <ecNumber evidence="1">2.7.1.158</ecNumber>
    </recommendedName>
</protein>
<keyword evidence="1" id="KW-0808">Transferase</keyword>
<dbReference type="EMBL" id="GL833139">
    <property type="protein sequence ID" value="EGB05738.1"/>
    <property type="molecule type" value="Genomic_DNA"/>
</dbReference>
<keyword evidence="1" id="KW-0418">Kinase</keyword>
<dbReference type="OrthoDB" id="10622805at2759"/>
<comment type="function">
    <text evidence="1">Phosphorylates Ins(1,3,4,5,6)P5 at position 2 to form Ins(1,2,3,4,5,6)P6 (InsP6 or phytate).</text>
</comment>
<gene>
    <name evidence="3" type="ORF">AURANDRAFT_66236</name>
</gene>
<comment type="catalytic activity">
    <reaction evidence="1">
        <text>1D-myo-inositol 1,3,4,5,6-pentakisphosphate + ATP = 1D-myo-inositol hexakisphosphate + ADP + H(+)</text>
        <dbReference type="Rhea" id="RHEA:20313"/>
        <dbReference type="ChEBI" id="CHEBI:15378"/>
        <dbReference type="ChEBI" id="CHEBI:30616"/>
        <dbReference type="ChEBI" id="CHEBI:57733"/>
        <dbReference type="ChEBI" id="CHEBI:58130"/>
        <dbReference type="ChEBI" id="CHEBI:456216"/>
        <dbReference type="EC" id="2.7.1.158"/>
    </reaction>
</comment>
<keyword evidence="1" id="KW-0067">ATP-binding</keyword>
<dbReference type="Proteomes" id="UP000002729">
    <property type="component" value="Unassembled WGS sequence"/>
</dbReference>
<keyword evidence="4" id="KW-1185">Reference proteome</keyword>
<keyword evidence="1" id="KW-0547">Nucleotide-binding</keyword>
<dbReference type="InterPro" id="IPR009286">
    <property type="entry name" value="Ins_P5_2-kin"/>
</dbReference>
<dbReference type="Pfam" id="PF06090">
    <property type="entry name" value="Ins_P5_2-kin"/>
    <property type="match status" value="1"/>
</dbReference>
<evidence type="ECO:0000313" key="3">
    <source>
        <dbReference type="EMBL" id="EGB05738.1"/>
    </source>
</evidence>
<comment type="domain">
    <text evidence="1">The EXKPK motif is conserved in inositol-pentakisphosphate 2-kinases of both family 1 and 2.</text>
</comment>
<organism evidence="4">
    <name type="scientific">Aureococcus anophagefferens</name>
    <name type="common">Harmful bloom alga</name>
    <dbReference type="NCBI Taxonomy" id="44056"/>
    <lineage>
        <taxon>Eukaryota</taxon>
        <taxon>Sar</taxon>
        <taxon>Stramenopiles</taxon>
        <taxon>Ochrophyta</taxon>
        <taxon>Pelagophyceae</taxon>
        <taxon>Pelagomonadales</taxon>
        <taxon>Pelagomonadaceae</taxon>
        <taxon>Aureococcus</taxon>
    </lineage>
</organism>
<dbReference type="GeneID" id="20225704"/>
<reference evidence="3 4" key="1">
    <citation type="journal article" date="2011" name="Proc. Natl. Acad. Sci. U.S.A.">
        <title>Niche of harmful alga Aureococcus anophagefferens revealed through ecogenomics.</title>
        <authorList>
            <person name="Gobler C.J."/>
            <person name="Berry D.L."/>
            <person name="Dyhrman S.T."/>
            <person name="Wilhelm S.W."/>
            <person name="Salamov A."/>
            <person name="Lobanov A.V."/>
            <person name="Zhang Y."/>
            <person name="Collier J.L."/>
            <person name="Wurch L.L."/>
            <person name="Kustka A.B."/>
            <person name="Dill B.D."/>
            <person name="Shah M."/>
            <person name="VerBerkmoes N.C."/>
            <person name="Kuo A."/>
            <person name="Terry A."/>
            <person name="Pangilinan J."/>
            <person name="Lindquist E.A."/>
            <person name="Lucas S."/>
            <person name="Paulsen I.T."/>
            <person name="Hattenrath-Lehmann T.K."/>
            <person name="Talmage S.C."/>
            <person name="Walker E.A."/>
            <person name="Koch F."/>
            <person name="Burson A.M."/>
            <person name="Marcoval M.A."/>
            <person name="Tang Y.Z."/>
            <person name="Lecleir G.R."/>
            <person name="Coyne K.J."/>
            <person name="Berg G.M."/>
            <person name="Bertrand E.M."/>
            <person name="Saito M.A."/>
            <person name="Gladyshev V.N."/>
            <person name="Grigoriev I.V."/>
        </authorList>
    </citation>
    <scope>NUCLEOTIDE SEQUENCE [LARGE SCALE GENOMIC DNA]</scope>
    <source>
        <strain evidence="4">CCMP 1984</strain>
    </source>
</reference>
<evidence type="ECO:0000313" key="4">
    <source>
        <dbReference type="Proteomes" id="UP000002729"/>
    </source>
</evidence>
<sequence length="225" mass="23842">MAPTNASNISTVVAAILAREPLLHRLKAAQQTLDFLDIDGVAIVLAAPALHDLDVEDIILGRRSIPGRLSQRAEFVASICRCTPGFLAATGPGAREIRRNIAIAAIQALHAPDLLDLLHHWLVALSLDDISIVVSASRLTSAKLQAEPRLQASSHSGIIQLSEDEAYAYAIAVVDAGLKPASKLREKCRNERIVVETAGSVLDNPPSTASLSGNEDGDSAPGLYH</sequence>
<proteinExistence type="predicted"/>
<evidence type="ECO:0000256" key="2">
    <source>
        <dbReference type="SAM" id="MobiDB-lite"/>
    </source>
</evidence>
<dbReference type="EC" id="2.7.1.158" evidence="1"/>
<dbReference type="AlphaFoldDB" id="F0YGU3"/>
<accession>F0YGU3</accession>
<dbReference type="KEGG" id="aaf:AURANDRAFT_66236"/>